<feature type="transmembrane region" description="Helical" evidence="9">
    <location>
        <begin position="97"/>
        <end position="113"/>
    </location>
</feature>
<dbReference type="InterPro" id="IPR006603">
    <property type="entry name" value="PQ-loop_rpt"/>
</dbReference>
<evidence type="ECO:0000256" key="4">
    <source>
        <dbReference type="ARBA" id="ARBA00022737"/>
    </source>
</evidence>
<dbReference type="AlphaFoldDB" id="A0A1X0NQ59"/>
<dbReference type="VEuPathDB" id="TriTrypDB:TM35_000291520"/>
<keyword evidence="2" id="KW-0813">Transport</keyword>
<comment type="similarity">
    <text evidence="7 8">Belongs to the MPDU1 (TC 2.A.43.3) family.</text>
</comment>
<evidence type="ECO:0000313" key="11">
    <source>
        <dbReference type="Proteomes" id="UP000192257"/>
    </source>
</evidence>
<evidence type="ECO:0000256" key="5">
    <source>
        <dbReference type="ARBA" id="ARBA00022989"/>
    </source>
</evidence>
<evidence type="ECO:0000256" key="1">
    <source>
        <dbReference type="ARBA" id="ARBA00004141"/>
    </source>
</evidence>
<reference evidence="10 11" key="1">
    <citation type="submission" date="2017-03" db="EMBL/GenBank/DDBJ databases">
        <title>An alternative strategy for trypanosome survival in the mammalian bloodstream revealed through genome and transcriptome analysis of the ubiquitous bovine parasite Trypanosoma (Megatrypanum) theileri.</title>
        <authorList>
            <person name="Kelly S."/>
            <person name="Ivens A."/>
            <person name="Mott A."/>
            <person name="O'Neill E."/>
            <person name="Emms D."/>
            <person name="Macleod O."/>
            <person name="Voorheis P."/>
            <person name="Matthews J."/>
            <person name="Matthews K."/>
            <person name="Carrington M."/>
        </authorList>
    </citation>
    <scope>NUCLEOTIDE SEQUENCE [LARGE SCALE GENOMIC DNA]</scope>
    <source>
        <strain evidence="10">Edinburgh</strain>
    </source>
</reference>
<feature type="transmembrane region" description="Helical" evidence="9">
    <location>
        <begin position="177"/>
        <end position="195"/>
    </location>
</feature>
<comment type="caution">
    <text evidence="10">The sequence shown here is derived from an EMBL/GenBank/DDBJ whole genome shotgun (WGS) entry which is preliminary data.</text>
</comment>
<dbReference type="RefSeq" id="XP_028880336.1">
    <property type="nucleotide sequence ID" value="XM_029028309.1"/>
</dbReference>
<dbReference type="OrthoDB" id="271506at2759"/>
<sequence length="252" mass="27693">MAASDELKDASTAIPINEVGDNEIAAFMRYFVSSLLPYAIVFGSVMLKVPQIIKVLQHQSAEGISLSSLCFELTSCVITTSWGIAQSMHLKDFGENMFIMLEMALLLILVGYFQGKLSVALSAFIAETMVLIALSAGVLSHDFHEWLLSIQILFGLSSRVPQIIMNHKNQSTGHLSFLTFYLALVGGLSRLLTTFHNVSAEQGRNVLLTQFGVSVALNTLIILQILIYKKNTEEKLKLAKKKGSVSDGKKHQ</sequence>
<evidence type="ECO:0000313" key="10">
    <source>
        <dbReference type="EMBL" id="ORC86270.1"/>
    </source>
</evidence>
<dbReference type="InterPro" id="IPR016817">
    <property type="entry name" value="MannP-dilichol_defect-1"/>
</dbReference>
<feature type="transmembrane region" description="Helical" evidence="9">
    <location>
        <begin position="207"/>
        <end position="228"/>
    </location>
</feature>
<keyword evidence="6 8" id="KW-0472">Membrane</keyword>
<dbReference type="GO" id="GO:0016020">
    <property type="term" value="C:membrane"/>
    <property type="evidence" value="ECO:0007669"/>
    <property type="project" value="UniProtKB-SubCell"/>
</dbReference>
<accession>A0A1X0NQ59</accession>
<dbReference type="Proteomes" id="UP000192257">
    <property type="component" value="Unassembled WGS sequence"/>
</dbReference>
<keyword evidence="11" id="KW-1185">Reference proteome</keyword>
<keyword evidence="5 8" id="KW-1133">Transmembrane helix</keyword>
<organism evidence="10 11">
    <name type="scientific">Trypanosoma theileri</name>
    <dbReference type="NCBI Taxonomy" id="67003"/>
    <lineage>
        <taxon>Eukaryota</taxon>
        <taxon>Discoba</taxon>
        <taxon>Euglenozoa</taxon>
        <taxon>Kinetoplastea</taxon>
        <taxon>Metakinetoplastina</taxon>
        <taxon>Trypanosomatida</taxon>
        <taxon>Trypanosomatidae</taxon>
        <taxon>Trypanosoma</taxon>
    </lineage>
</organism>
<dbReference type="PANTHER" id="PTHR12226:SF2">
    <property type="entry name" value="MANNOSE-P-DOLICHOL UTILIZATION DEFECT 1 PROTEIN"/>
    <property type="match status" value="1"/>
</dbReference>
<evidence type="ECO:0000256" key="6">
    <source>
        <dbReference type="ARBA" id="ARBA00023136"/>
    </source>
</evidence>
<name>A0A1X0NQ59_9TRYP</name>
<dbReference type="EMBL" id="NBCO01000029">
    <property type="protein sequence ID" value="ORC86270.1"/>
    <property type="molecule type" value="Genomic_DNA"/>
</dbReference>
<dbReference type="Gene3D" id="1.20.1280.290">
    <property type="match status" value="2"/>
</dbReference>
<dbReference type="PANTHER" id="PTHR12226">
    <property type="entry name" value="MANNOSE-P-DOLICHOL UTILIZATION DEFECT 1 LEC35 -RELATED"/>
    <property type="match status" value="1"/>
</dbReference>
<feature type="transmembrane region" description="Helical" evidence="9">
    <location>
        <begin position="61"/>
        <end position="85"/>
    </location>
</feature>
<keyword evidence="3 8" id="KW-0812">Transmembrane</keyword>
<evidence type="ECO:0000256" key="2">
    <source>
        <dbReference type="ARBA" id="ARBA00022448"/>
    </source>
</evidence>
<protein>
    <recommendedName>
        <fullName evidence="8">Mannose-P-dolichol utilization defect 1 protein homolog</fullName>
    </recommendedName>
</protein>
<proteinExistence type="inferred from homology"/>
<dbReference type="GeneID" id="39988089"/>
<keyword evidence="4" id="KW-0677">Repeat</keyword>
<feature type="transmembrane region" description="Helical" evidence="9">
    <location>
        <begin position="120"/>
        <end position="140"/>
    </location>
</feature>
<dbReference type="Pfam" id="PF04193">
    <property type="entry name" value="PQ-loop"/>
    <property type="match status" value="2"/>
</dbReference>
<dbReference type="STRING" id="67003.A0A1X0NQ59"/>
<dbReference type="PIRSF" id="PIRSF023381">
    <property type="entry name" value="MannP-dilichol_defect-1p"/>
    <property type="match status" value="1"/>
</dbReference>
<evidence type="ECO:0000256" key="7">
    <source>
        <dbReference type="ARBA" id="ARBA00038475"/>
    </source>
</evidence>
<evidence type="ECO:0000256" key="3">
    <source>
        <dbReference type="ARBA" id="ARBA00022692"/>
    </source>
</evidence>
<feature type="transmembrane region" description="Helical" evidence="9">
    <location>
        <begin position="27"/>
        <end position="49"/>
    </location>
</feature>
<gene>
    <name evidence="10" type="ORF">TM35_000291520</name>
</gene>
<comment type="subcellular location">
    <subcellularLocation>
        <location evidence="1 8">Membrane</location>
        <topology evidence="1 8">Multi-pass membrane protein</topology>
    </subcellularLocation>
</comment>
<dbReference type="SMART" id="SM00679">
    <property type="entry name" value="CTNS"/>
    <property type="match status" value="2"/>
</dbReference>
<evidence type="ECO:0000256" key="9">
    <source>
        <dbReference type="SAM" id="Phobius"/>
    </source>
</evidence>
<evidence type="ECO:0000256" key="8">
    <source>
        <dbReference type="PIRNR" id="PIRNR023381"/>
    </source>
</evidence>